<dbReference type="AlphaFoldDB" id="A0AAQ3LJI6"/>
<dbReference type="PIRSF" id="PIRSF016487">
    <property type="entry name" value="CYTH_UCP016487"/>
    <property type="match status" value="1"/>
</dbReference>
<evidence type="ECO:0000259" key="2">
    <source>
        <dbReference type="PROSITE" id="PS51707"/>
    </source>
</evidence>
<organism evidence="3 4">
    <name type="scientific">Rubellicoccus peritrichatus</name>
    <dbReference type="NCBI Taxonomy" id="3080537"/>
    <lineage>
        <taxon>Bacteria</taxon>
        <taxon>Pseudomonadati</taxon>
        <taxon>Verrucomicrobiota</taxon>
        <taxon>Opitutia</taxon>
        <taxon>Puniceicoccales</taxon>
        <taxon>Cerasicoccaceae</taxon>
        <taxon>Rubellicoccus</taxon>
    </lineage>
</organism>
<feature type="active site" description="Proton acceptor" evidence="1">
    <location>
        <position position="29"/>
    </location>
</feature>
<dbReference type="PANTHER" id="PTHR40114">
    <property type="entry name" value="SLR0698 PROTEIN"/>
    <property type="match status" value="1"/>
</dbReference>
<dbReference type="InterPro" id="IPR023577">
    <property type="entry name" value="CYTH_domain"/>
</dbReference>
<accession>A0AAQ3LJI6</accession>
<dbReference type="Pfam" id="PF01928">
    <property type="entry name" value="CYTH"/>
    <property type="match status" value="1"/>
</dbReference>
<evidence type="ECO:0000256" key="1">
    <source>
        <dbReference type="PIRSR" id="PIRSR016487-1"/>
    </source>
</evidence>
<proteinExistence type="predicted"/>
<evidence type="ECO:0000313" key="3">
    <source>
        <dbReference type="EMBL" id="WOO43369.1"/>
    </source>
</evidence>
<dbReference type="PANTHER" id="PTHR40114:SF1">
    <property type="entry name" value="SLR0698 PROTEIN"/>
    <property type="match status" value="1"/>
</dbReference>
<dbReference type="EMBL" id="CP136920">
    <property type="protein sequence ID" value="WOO43369.1"/>
    <property type="molecule type" value="Genomic_DNA"/>
</dbReference>
<sequence>MPKEIERKFIVDTTQLPKLSNGDHYTQGYIDPERATMRVRITPKGCVLTFKSKEGGTTRSEYEFPVDEATGRALLEDLGRKPFIDKTRVRHDVDGKTWEIDTFYGDNEGLVMAEVELDSEDETITIPEWAVKEVTNDARYYNANLSQRPYSTFAKERTSQ</sequence>
<dbReference type="Proteomes" id="UP001304300">
    <property type="component" value="Chromosome"/>
</dbReference>
<reference evidence="3 4" key="1">
    <citation type="submission" date="2023-10" db="EMBL/GenBank/DDBJ databases">
        <title>Rubellicoccus peritrichatus gen. nov., sp. nov., isolated from an algae of coral reef tank.</title>
        <authorList>
            <person name="Luo J."/>
        </authorList>
    </citation>
    <scope>NUCLEOTIDE SEQUENCE [LARGE SCALE GENOMIC DNA]</scope>
    <source>
        <strain evidence="3 4">CR14</strain>
    </source>
</reference>
<gene>
    <name evidence="3" type="ORF">RZN69_09740</name>
</gene>
<dbReference type="RefSeq" id="WP_317835918.1">
    <property type="nucleotide sequence ID" value="NZ_CP136920.1"/>
</dbReference>
<dbReference type="InterPro" id="IPR012042">
    <property type="entry name" value="NeuTTM/CthTTM-like"/>
</dbReference>
<name>A0AAQ3LJI6_9BACT</name>
<dbReference type="CDD" id="cd07891">
    <property type="entry name" value="CYTH-like_CthTTM-like_1"/>
    <property type="match status" value="1"/>
</dbReference>
<keyword evidence="4" id="KW-1185">Reference proteome</keyword>
<protein>
    <submittedName>
        <fullName evidence="3">CYTH domain-containing protein</fullName>
    </submittedName>
</protein>
<evidence type="ECO:0000313" key="4">
    <source>
        <dbReference type="Proteomes" id="UP001304300"/>
    </source>
</evidence>
<dbReference type="InterPro" id="IPR033469">
    <property type="entry name" value="CYTH-like_dom_sf"/>
</dbReference>
<dbReference type="Gene3D" id="2.40.320.10">
    <property type="entry name" value="Hypothetical Protein Pfu-838710-001"/>
    <property type="match status" value="1"/>
</dbReference>
<dbReference type="SMART" id="SM01118">
    <property type="entry name" value="CYTH"/>
    <property type="match status" value="1"/>
</dbReference>
<feature type="domain" description="CYTH" evidence="2">
    <location>
        <begin position="2"/>
        <end position="156"/>
    </location>
</feature>
<dbReference type="PROSITE" id="PS51707">
    <property type="entry name" value="CYTH"/>
    <property type="match status" value="1"/>
</dbReference>
<dbReference type="KEGG" id="puo:RZN69_09740"/>
<dbReference type="SUPFAM" id="SSF55154">
    <property type="entry name" value="CYTH-like phosphatases"/>
    <property type="match status" value="1"/>
</dbReference>